<dbReference type="PANTHER" id="PTHR45999">
    <property type="entry name" value="UNC-13-4A, ISOFORM B"/>
    <property type="match status" value="1"/>
</dbReference>
<dbReference type="GO" id="GO:0006887">
    <property type="term" value="P:exocytosis"/>
    <property type="evidence" value="ECO:0007669"/>
    <property type="project" value="UniProtKB-KW"/>
</dbReference>
<evidence type="ECO:0000313" key="4">
    <source>
        <dbReference type="EMBL" id="ELT92064.1"/>
    </source>
</evidence>
<dbReference type="HOGENOM" id="CLU_256994_0_0_1"/>
<sequence length="1361" mass="155805">MAARDLQSHSHAHPKVTLVSIATALFEAEKSLWKLAPGGRIDDLGLSEVGFQVLKHGNTVNLIHGYFSNFESRKCCMNLVAGQRLFSSLRIVKSNQQDAHLEEGVFEKECSSIQPTEVLTEQEYRLFRHCVLTSRFPLLSVPSLPPDHTATDNPERPKSAVSKHSLADSISICSEIEEFDTSIIPTETLVDLVRRLFGLNPPRARQFEKLILAQYGRKNDAKILAEELAGRLTLLENNRNPFYHPSNFHNRATYEAWKQNERQQISDLFEKFWTTALPPVKQSLKNSGTEHSDYRFLIKRLISYEGGLHLDTRTAHGSSIYLPVSSASTRLLREYALRYGIGDVYHKVVHLEYLSEHFENEVWFICHTSNLVSSILDFLPENLNKAVMVQKELSILTKSVDRLQGQCKNSLTHIHRLFLDTCIPLGIDALVDLLSKSLLLKSRISRKKPDDLGDLLFSYAQENFQTAYEQHKLLAFTDLNLDPIMLNLVLTSIRDQVNDYNMRYSVCFLRFFDLGRMSASAFYSFLLEDIRELCLSKRDQRLPNKLDLSMLSLAYRLNQLDQDWRNYISVHEQKWRLFFYEEVCHWMNVLCRHSIKLVQQAAAKDKFKVSALKYSSGTNSARSTSTVSSRSLTPSAHSAFNAVKPHAPQHEPILETSKESASDHHGDVMVTVDCEDSDEEEMVDDEGHLYPDIIVDSWQSMSWQSASVDFKNENMSSLVSPHLLPENVEAKDSSHVILVASTSNAVTDDQVTDDTHSVERQLLVSGSVIDVTVILNRCLFTMEALCDMLLPCQHHKVKLMPKNDEHDFDIFAYCSSMGQLLVNNLYKIMKEVIFVYGDNILCMDLCGIYSGIAKTLVGAHLVEHLKESHDHLWGCRHMTKGQKDCFEYVNKRSLFLADKFEPIVQEMCTRINNVHQLSSVIGQFFYKAKKISKHFLGIDNQSEEEQHLDECQNHLRDIHDGLLQVLSHRVHLFFAEAYHLLLHLSVSFVTVDDRLLPVIQFLDNHLSSVQEWLYPNSFLLFAQSLWNNMIRTIKVEVIDLRELSEGQDEKVQVILQSIIIFLRLFSRFVGHGKVLDILTMKVESVSFWLHLFTLSTPKLIDVYEVLSVQNPGIPESWKLTSKQVKWIRDELHGNKKGFCGQYLKQWLKENMKEIRSLSLDNDASLFSDAEMFAQHLLNCGLMVPMETYITPPSSTHTAPYPDIVCYSQQSIPFISTIRRSSDQSDLSSSSTRSSTLGDPIRETTPDYQLDLSMTYSSHGDLYMFHDSVRHFYHFRSLGLEDMYSSTSSDGSVSNQSHGATQMELYHQKELTPELLLGVIVTRCRTDPLAKDFLIEFPLEQARRHSWLIAHKQPLLLGCLNW</sequence>
<feature type="compositionally biased region" description="Basic and acidic residues" evidence="2">
    <location>
        <begin position="149"/>
        <end position="158"/>
    </location>
</feature>
<evidence type="ECO:0000313" key="5">
    <source>
        <dbReference type="EnsemblMetazoa" id="CapteP228488"/>
    </source>
</evidence>
<evidence type="ECO:0000259" key="3">
    <source>
        <dbReference type="PROSITE" id="PS51259"/>
    </source>
</evidence>
<reference evidence="6" key="1">
    <citation type="submission" date="2012-12" db="EMBL/GenBank/DDBJ databases">
        <authorList>
            <person name="Hellsten U."/>
            <person name="Grimwood J."/>
            <person name="Chapman J.A."/>
            <person name="Shapiro H."/>
            <person name="Aerts A."/>
            <person name="Otillar R.P."/>
            <person name="Terry A.Y."/>
            <person name="Boore J.L."/>
            <person name="Simakov O."/>
            <person name="Marletaz F."/>
            <person name="Cho S.-J."/>
            <person name="Edsinger-Gonzales E."/>
            <person name="Havlak P."/>
            <person name="Kuo D.-H."/>
            <person name="Larsson T."/>
            <person name="Lv J."/>
            <person name="Arendt D."/>
            <person name="Savage R."/>
            <person name="Osoegawa K."/>
            <person name="de Jong P."/>
            <person name="Lindberg D.R."/>
            <person name="Seaver E.C."/>
            <person name="Weisblat D.A."/>
            <person name="Putnam N.H."/>
            <person name="Grigoriev I.V."/>
            <person name="Rokhsar D.S."/>
        </authorList>
    </citation>
    <scope>NUCLEOTIDE SEQUENCE</scope>
    <source>
        <strain evidence="6">I ESC-2004</strain>
    </source>
</reference>
<dbReference type="EMBL" id="KB310269">
    <property type="protein sequence ID" value="ELT92064.1"/>
    <property type="molecule type" value="Genomic_DNA"/>
</dbReference>
<dbReference type="PANTHER" id="PTHR45999:SF6">
    <property type="entry name" value="MHD2 DOMAIN-CONTAINING PROTEIN"/>
    <property type="match status" value="1"/>
</dbReference>
<evidence type="ECO:0000256" key="1">
    <source>
        <dbReference type="ARBA" id="ARBA00022483"/>
    </source>
</evidence>
<gene>
    <name evidence="4" type="ORF">CAPTEDRAFT_228488</name>
</gene>
<dbReference type="OrthoDB" id="10071880at2759"/>
<keyword evidence="1" id="KW-0268">Exocytosis</keyword>
<feature type="compositionally biased region" description="Low complexity" evidence="2">
    <location>
        <begin position="1223"/>
        <end position="1236"/>
    </location>
</feature>
<name>R7TEA3_CAPTE</name>
<reference evidence="4 6" key="2">
    <citation type="journal article" date="2013" name="Nature">
        <title>Insights into bilaterian evolution from three spiralian genomes.</title>
        <authorList>
            <person name="Simakov O."/>
            <person name="Marletaz F."/>
            <person name="Cho S.J."/>
            <person name="Edsinger-Gonzales E."/>
            <person name="Havlak P."/>
            <person name="Hellsten U."/>
            <person name="Kuo D.H."/>
            <person name="Larsson T."/>
            <person name="Lv J."/>
            <person name="Arendt D."/>
            <person name="Savage R."/>
            <person name="Osoegawa K."/>
            <person name="de Jong P."/>
            <person name="Grimwood J."/>
            <person name="Chapman J.A."/>
            <person name="Shapiro H."/>
            <person name="Aerts A."/>
            <person name="Otillar R.P."/>
            <person name="Terry A.Y."/>
            <person name="Boore J.L."/>
            <person name="Grigoriev I.V."/>
            <person name="Lindberg D.R."/>
            <person name="Seaver E.C."/>
            <person name="Weisblat D.A."/>
            <person name="Putnam N.H."/>
            <person name="Rokhsar D.S."/>
        </authorList>
    </citation>
    <scope>NUCLEOTIDE SEQUENCE</scope>
    <source>
        <strain evidence="4 6">I ESC-2004</strain>
    </source>
</reference>
<keyword evidence="6" id="KW-1185">Reference proteome</keyword>
<evidence type="ECO:0000313" key="6">
    <source>
        <dbReference type="Proteomes" id="UP000014760"/>
    </source>
</evidence>
<feature type="domain" description="MHD2" evidence="3">
    <location>
        <begin position="992"/>
        <end position="1103"/>
    </location>
</feature>
<organism evidence="4">
    <name type="scientific">Capitella teleta</name>
    <name type="common">Polychaete worm</name>
    <dbReference type="NCBI Taxonomy" id="283909"/>
    <lineage>
        <taxon>Eukaryota</taxon>
        <taxon>Metazoa</taxon>
        <taxon>Spiralia</taxon>
        <taxon>Lophotrochozoa</taxon>
        <taxon>Annelida</taxon>
        <taxon>Polychaeta</taxon>
        <taxon>Sedentaria</taxon>
        <taxon>Scolecida</taxon>
        <taxon>Capitellidae</taxon>
        <taxon>Capitella</taxon>
    </lineage>
</organism>
<dbReference type="PROSITE" id="PS51259">
    <property type="entry name" value="MHD2"/>
    <property type="match status" value="1"/>
</dbReference>
<evidence type="ECO:0000256" key="2">
    <source>
        <dbReference type="SAM" id="MobiDB-lite"/>
    </source>
</evidence>
<dbReference type="Proteomes" id="UP000014760">
    <property type="component" value="Unassembled WGS sequence"/>
</dbReference>
<dbReference type="OMA" id="DARPEMM"/>
<dbReference type="GO" id="GO:0099503">
    <property type="term" value="C:secretory vesicle"/>
    <property type="evidence" value="ECO:0007669"/>
    <property type="project" value="TreeGrafter"/>
</dbReference>
<accession>R7TEA3</accession>
<dbReference type="InterPro" id="IPR052095">
    <property type="entry name" value="UNC-13_domain"/>
</dbReference>
<dbReference type="EnsemblMetazoa" id="CapteT228488">
    <property type="protein sequence ID" value="CapteP228488"/>
    <property type="gene ID" value="CapteG228488"/>
</dbReference>
<proteinExistence type="predicted"/>
<protein>
    <recommendedName>
        <fullName evidence="3">MHD2 domain-containing protein</fullName>
    </recommendedName>
</protein>
<feature type="region of interest" description="Disordered" evidence="2">
    <location>
        <begin position="1218"/>
        <end position="1243"/>
    </location>
</feature>
<dbReference type="EMBL" id="AMQN01013504">
    <property type="status" value="NOT_ANNOTATED_CDS"/>
    <property type="molecule type" value="Genomic_DNA"/>
</dbReference>
<dbReference type="InterPro" id="IPR014772">
    <property type="entry name" value="Munc13_dom-2"/>
</dbReference>
<dbReference type="STRING" id="283909.R7TEA3"/>
<feature type="region of interest" description="Disordered" evidence="2">
    <location>
        <begin position="143"/>
        <end position="162"/>
    </location>
</feature>
<reference evidence="5" key="3">
    <citation type="submission" date="2015-06" db="UniProtKB">
        <authorList>
            <consortium name="EnsemblMetazoa"/>
        </authorList>
    </citation>
    <scope>IDENTIFICATION</scope>
</reference>